<evidence type="ECO:0000256" key="1">
    <source>
        <dbReference type="SAM" id="Phobius"/>
    </source>
</evidence>
<evidence type="ECO:0000313" key="2">
    <source>
        <dbReference type="EMBL" id="KEJ90050.1"/>
    </source>
</evidence>
<sequence>MPYKWTSPPQDTPQTMVLWPHNSLPARGMASFVLATFTMITIPVLGLLGSPILWGMLPFTLAAVWGMYWALQRNHKSRQINEELVLDDTMAHLRRTNPNGDVQEWDCDRYWTQVTKYDSEGPVPHYVTLRGKGREVEIGAFLSEEERIALFDDLQRALRR</sequence>
<protein>
    <recommendedName>
        <fullName evidence="4">Integral membrane protein</fullName>
    </recommendedName>
</protein>
<keyword evidence="3" id="KW-1185">Reference proteome</keyword>
<proteinExistence type="predicted"/>
<evidence type="ECO:0000313" key="3">
    <source>
        <dbReference type="Proteomes" id="UP000027734"/>
    </source>
</evidence>
<keyword evidence="1" id="KW-0812">Transmembrane</keyword>
<evidence type="ECO:0008006" key="4">
    <source>
        <dbReference type="Google" id="ProtNLM"/>
    </source>
</evidence>
<organism evidence="2 3">
    <name type="scientific">Sulfitobacter donghicola DSW-25 = KCTC 12864 = JCM 14565</name>
    <dbReference type="NCBI Taxonomy" id="1300350"/>
    <lineage>
        <taxon>Bacteria</taxon>
        <taxon>Pseudomonadati</taxon>
        <taxon>Pseudomonadota</taxon>
        <taxon>Alphaproteobacteria</taxon>
        <taxon>Rhodobacterales</taxon>
        <taxon>Roseobacteraceae</taxon>
        <taxon>Sulfitobacter</taxon>
    </lineage>
</organism>
<keyword evidence="1" id="KW-1133">Transmembrane helix</keyword>
<feature type="transmembrane region" description="Helical" evidence="1">
    <location>
        <begin position="28"/>
        <end position="46"/>
    </location>
</feature>
<dbReference type="eggNOG" id="COG5488">
    <property type="taxonomic scope" value="Bacteria"/>
</dbReference>
<keyword evidence="1" id="KW-0472">Membrane</keyword>
<reference evidence="2 3" key="1">
    <citation type="submission" date="2014-01" db="EMBL/GenBank/DDBJ databases">
        <title>Sulfitobacter donghicola JCM 14565 Genome Sequencing.</title>
        <authorList>
            <person name="Lai Q."/>
            <person name="Hong Z."/>
        </authorList>
    </citation>
    <scope>NUCLEOTIDE SEQUENCE [LARGE SCALE GENOMIC DNA]</scope>
    <source>
        <strain evidence="2 3">JCM 14565</strain>
    </source>
</reference>
<gene>
    <name evidence="2" type="ORF">DSW25_07515</name>
</gene>
<dbReference type="OrthoDB" id="9808190at2"/>
<dbReference type="InterPro" id="IPR019253">
    <property type="entry name" value="DUF2244_TM"/>
</dbReference>
<dbReference type="EMBL" id="JAMC01000002">
    <property type="protein sequence ID" value="KEJ90050.1"/>
    <property type="molecule type" value="Genomic_DNA"/>
</dbReference>
<comment type="caution">
    <text evidence="2">The sequence shown here is derived from an EMBL/GenBank/DDBJ whole genome shotgun (WGS) entry which is preliminary data.</text>
</comment>
<dbReference type="Proteomes" id="UP000027734">
    <property type="component" value="Unassembled WGS sequence"/>
</dbReference>
<dbReference type="RefSeq" id="WP_025057999.1">
    <property type="nucleotide sequence ID" value="NZ_JAMC01000002.1"/>
</dbReference>
<name>A0A073IKI5_9RHOB</name>
<dbReference type="Pfam" id="PF10003">
    <property type="entry name" value="DUF2244"/>
    <property type="match status" value="1"/>
</dbReference>
<dbReference type="AlphaFoldDB" id="A0A073IKI5"/>
<dbReference type="STRING" id="1300350.Z948_515"/>
<feature type="transmembrane region" description="Helical" evidence="1">
    <location>
        <begin position="52"/>
        <end position="71"/>
    </location>
</feature>
<accession>A0A073IKI5</accession>